<dbReference type="EMBL" id="CP162601">
    <property type="protein sequence ID" value="XDK25142.1"/>
    <property type="molecule type" value="Genomic_DNA"/>
</dbReference>
<dbReference type="Gene3D" id="3.20.20.450">
    <property type="entry name" value="EAL domain"/>
    <property type="match status" value="1"/>
</dbReference>
<dbReference type="PIRSF" id="PIRSF003180">
    <property type="entry name" value="DiGMPpdiest_YuxH"/>
    <property type="match status" value="1"/>
</dbReference>
<dbReference type="InterPro" id="IPR052340">
    <property type="entry name" value="RNase_Y/CdgJ"/>
</dbReference>
<organism evidence="3">
    <name type="scientific">Vibrio sp. HB236076</name>
    <dbReference type="NCBI Taxonomy" id="3232307"/>
    <lineage>
        <taxon>Bacteria</taxon>
        <taxon>Pseudomonadati</taxon>
        <taxon>Pseudomonadota</taxon>
        <taxon>Gammaproteobacteria</taxon>
        <taxon>Vibrionales</taxon>
        <taxon>Vibrionaceae</taxon>
        <taxon>Vibrio</taxon>
    </lineage>
</organism>
<proteinExistence type="predicted"/>
<dbReference type="InterPro" id="IPR035919">
    <property type="entry name" value="EAL_sf"/>
</dbReference>
<evidence type="ECO:0000313" key="3">
    <source>
        <dbReference type="EMBL" id="XDK25142.1"/>
    </source>
</evidence>
<feature type="domain" description="EAL" evidence="1">
    <location>
        <begin position="1"/>
        <end position="215"/>
    </location>
</feature>
<dbReference type="PROSITE" id="PS50883">
    <property type="entry name" value="EAL"/>
    <property type="match status" value="1"/>
</dbReference>
<dbReference type="SUPFAM" id="SSF109604">
    <property type="entry name" value="HD-domain/PDEase-like"/>
    <property type="match status" value="1"/>
</dbReference>
<dbReference type="InterPro" id="IPR001633">
    <property type="entry name" value="EAL_dom"/>
</dbReference>
<protein>
    <submittedName>
        <fullName evidence="3">EAL domain-containing protein</fullName>
    </submittedName>
</protein>
<dbReference type="AlphaFoldDB" id="A0AB39HEN3"/>
<dbReference type="RefSeq" id="WP_306101801.1">
    <property type="nucleotide sequence ID" value="NZ_CP162601.1"/>
</dbReference>
<dbReference type="PANTHER" id="PTHR33525:SF4">
    <property type="entry name" value="CYCLIC DI-GMP PHOSPHODIESTERASE CDGJ"/>
    <property type="match status" value="1"/>
</dbReference>
<evidence type="ECO:0000259" key="2">
    <source>
        <dbReference type="PROSITE" id="PS51833"/>
    </source>
</evidence>
<gene>
    <name evidence="3" type="ORF">AB0763_00355</name>
</gene>
<sequence>MSLIKLDNTNQAAFSYAARQPIVNKSHQLVAFELLYRNGEDNVFPNVAPDVATQNLYVEQLLLGQGRILDSHLGFVNFDIETLKKRMPLDFPPNQYVIEIVETCHPNAELLDIVRELKASGLKIALDDFIPDPLWQEFYQLVDYIKLDIRALSLAQCQEVISALSHYNIVFLAEKVENHDEFEQCLRMGFELFQGYYFQKPEMIKHRKVIHSVNSSLRLCQAVAQCDLDIDLIESIISSDATLSFKLLNFVNSSAAVSSKIRSFRQAIIYLGAERLRKFSSYTAIASLGEHKPPVLLKYSLYRAKLFQCLLSKDSDEAQMGYLCGLLSLMDAILDNEMSTILKPLQIDEEVSRALIEKRGRLGLLLRLIEAREHNFWSQAAQLAHHLNLTEQQIIECDIEASLWLDELFSHP</sequence>
<name>A0AB39HEN3_9VIBR</name>
<dbReference type="KEGG" id="vih:AB0763_00355"/>
<accession>A0AB39HEN3</accession>
<dbReference type="Pfam" id="PF00563">
    <property type="entry name" value="EAL"/>
    <property type="match status" value="1"/>
</dbReference>
<feature type="domain" description="HDOD" evidence="2">
    <location>
        <begin position="209"/>
        <end position="393"/>
    </location>
</feature>
<dbReference type="PANTHER" id="PTHR33525">
    <property type="match status" value="1"/>
</dbReference>
<reference evidence="3" key="1">
    <citation type="submission" date="2024-07" db="EMBL/GenBank/DDBJ databases">
        <title>Genome Analysis of a Potential Novel Vibrio Species Secreting pH- and Thermo-stable Alginate Lyase and its Application in Producing Alginate Oligosaccharides.</title>
        <authorList>
            <person name="Huang H."/>
            <person name="Bao K."/>
        </authorList>
    </citation>
    <scope>NUCLEOTIDE SEQUENCE</scope>
    <source>
        <strain evidence="3">HB236076</strain>
    </source>
</reference>
<dbReference type="SMART" id="SM00052">
    <property type="entry name" value="EAL"/>
    <property type="match status" value="1"/>
</dbReference>
<dbReference type="Gene3D" id="1.10.3210.10">
    <property type="entry name" value="Hypothetical protein af1432"/>
    <property type="match status" value="1"/>
</dbReference>
<dbReference type="InterPro" id="IPR014408">
    <property type="entry name" value="dGMP_Pdiesterase_EAL/HD-GYP"/>
</dbReference>
<dbReference type="InterPro" id="IPR013976">
    <property type="entry name" value="HDOD"/>
</dbReference>
<evidence type="ECO:0000259" key="1">
    <source>
        <dbReference type="PROSITE" id="PS50883"/>
    </source>
</evidence>
<dbReference type="SUPFAM" id="SSF141868">
    <property type="entry name" value="EAL domain-like"/>
    <property type="match status" value="1"/>
</dbReference>
<dbReference type="Pfam" id="PF08668">
    <property type="entry name" value="HDOD"/>
    <property type="match status" value="1"/>
</dbReference>
<dbReference type="PROSITE" id="PS51833">
    <property type="entry name" value="HDOD"/>
    <property type="match status" value="1"/>
</dbReference>